<evidence type="ECO:0000256" key="1">
    <source>
        <dbReference type="ARBA" id="ARBA00023186"/>
    </source>
</evidence>
<dbReference type="AlphaFoldDB" id="A0A371EVP0"/>
<dbReference type="FunFam" id="2.60.260.20:FF:000002">
    <property type="entry name" value="Dnaj homolog subfamily b member"/>
    <property type="match status" value="1"/>
</dbReference>
<feature type="compositionally biased region" description="Polar residues" evidence="2">
    <location>
        <begin position="114"/>
        <end position="123"/>
    </location>
</feature>
<dbReference type="OrthoDB" id="550424at2759"/>
<dbReference type="Gene3D" id="2.60.260.20">
    <property type="entry name" value="Urease metallochaperone UreE, N-terminal domain"/>
    <property type="match status" value="2"/>
</dbReference>
<dbReference type="Pfam" id="PF01556">
    <property type="entry name" value="DnaJ_C"/>
    <property type="match status" value="1"/>
</dbReference>
<dbReference type="InterPro" id="IPR008971">
    <property type="entry name" value="HSP40/DnaJ_pept-bd"/>
</dbReference>
<dbReference type="Proteomes" id="UP000257109">
    <property type="component" value="Unassembled WGS sequence"/>
</dbReference>
<protein>
    <submittedName>
        <fullName evidence="4">DnaJ-like subfamily B member 13</fullName>
    </submittedName>
</protein>
<feature type="region of interest" description="Disordered" evidence="2">
    <location>
        <begin position="97"/>
        <end position="138"/>
    </location>
</feature>
<keyword evidence="5" id="KW-1185">Reference proteome</keyword>
<dbReference type="GO" id="GO:0006457">
    <property type="term" value="P:protein folding"/>
    <property type="evidence" value="ECO:0007669"/>
    <property type="project" value="InterPro"/>
</dbReference>
<organism evidence="4 5">
    <name type="scientific">Mucuna pruriens</name>
    <name type="common">Velvet bean</name>
    <name type="synonym">Dolichos pruriens</name>
    <dbReference type="NCBI Taxonomy" id="157652"/>
    <lineage>
        <taxon>Eukaryota</taxon>
        <taxon>Viridiplantae</taxon>
        <taxon>Streptophyta</taxon>
        <taxon>Embryophyta</taxon>
        <taxon>Tracheophyta</taxon>
        <taxon>Spermatophyta</taxon>
        <taxon>Magnoliopsida</taxon>
        <taxon>eudicotyledons</taxon>
        <taxon>Gunneridae</taxon>
        <taxon>Pentapetalae</taxon>
        <taxon>rosids</taxon>
        <taxon>fabids</taxon>
        <taxon>Fabales</taxon>
        <taxon>Fabaceae</taxon>
        <taxon>Papilionoideae</taxon>
        <taxon>50 kb inversion clade</taxon>
        <taxon>NPAAA clade</taxon>
        <taxon>indigoferoid/millettioid clade</taxon>
        <taxon>Phaseoleae</taxon>
        <taxon>Mucuna</taxon>
    </lineage>
</organism>
<sequence>MVDITSVFGKSSKHGLGRGYKSIIRRWFRRNKKSSSSSKDNPQCRNQTQREHVQRETKSFRLSGDGDDHPMSSRGCFLSRHWSLDSSCFPSIVSRNASRKTDHTSSKGYDFTPDTPSSLNKSASFRVPPHHASRKGNTSIMYSNSFGMLKPPPIEKTLECTLEDLCFGCKKNVMITRDVLTDTGEIVQEEELLTINVQPGWRKGTKITFEGKGNERPGAFREDIIFIVSEKRHQLLRREGDDLELCIEIPLVKALTGCTISVPLLGGEHMNLTIDNIISPGYEKIIPGQGMPTSREPEKRGNLKITFLVEFPTQLTENRRSEI</sequence>
<feature type="domain" description="Chaperone DnaJ C-terminal" evidence="3">
    <location>
        <begin position="154"/>
        <end position="312"/>
    </location>
</feature>
<dbReference type="EMBL" id="QJKJ01011855">
    <property type="protein sequence ID" value="RDX70046.1"/>
    <property type="molecule type" value="Genomic_DNA"/>
</dbReference>
<proteinExistence type="predicted"/>
<feature type="non-terminal residue" evidence="4">
    <location>
        <position position="1"/>
    </location>
</feature>
<dbReference type="FunFam" id="2.60.260.20:FF:000006">
    <property type="entry name" value="DnaJ subfamily B member 13"/>
    <property type="match status" value="1"/>
</dbReference>
<gene>
    <name evidence="4" type="primary">Dnajb13</name>
    <name evidence="4" type="ORF">CR513_50747</name>
</gene>
<accession>A0A371EVP0</accession>
<evidence type="ECO:0000313" key="4">
    <source>
        <dbReference type="EMBL" id="RDX70046.1"/>
    </source>
</evidence>
<feature type="compositionally biased region" description="Basic and acidic residues" evidence="2">
    <location>
        <begin position="48"/>
        <end position="67"/>
    </location>
</feature>
<evidence type="ECO:0000313" key="5">
    <source>
        <dbReference type="Proteomes" id="UP000257109"/>
    </source>
</evidence>
<name>A0A371EVP0_MUCPR</name>
<dbReference type="InterPro" id="IPR002939">
    <property type="entry name" value="DnaJ_C"/>
</dbReference>
<feature type="non-terminal residue" evidence="4">
    <location>
        <position position="323"/>
    </location>
</feature>
<feature type="region of interest" description="Disordered" evidence="2">
    <location>
        <begin position="31"/>
        <end position="67"/>
    </location>
</feature>
<dbReference type="CDD" id="cd10747">
    <property type="entry name" value="DnaJ_C"/>
    <property type="match status" value="1"/>
</dbReference>
<dbReference type="STRING" id="157652.A0A371EVP0"/>
<evidence type="ECO:0000256" key="2">
    <source>
        <dbReference type="SAM" id="MobiDB-lite"/>
    </source>
</evidence>
<dbReference type="InterPro" id="IPR051339">
    <property type="entry name" value="DnaJ_subfamily_B"/>
</dbReference>
<comment type="caution">
    <text evidence="4">The sequence shown here is derived from an EMBL/GenBank/DDBJ whole genome shotgun (WGS) entry which is preliminary data.</text>
</comment>
<dbReference type="PANTHER" id="PTHR24078">
    <property type="entry name" value="DNAJ HOMOLOG SUBFAMILY C MEMBER"/>
    <property type="match status" value="1"/>
</dbReference>
<evidence type="ECO:0000259" key="3">
    <source>
        <dbReference type="Pfam" id="PF01556"/>
    </source>
</evidence>
<keyword evidence="1" id="KW-0143">Chaperone</keyword>
<dbReference type="PANTHER" id="PTHR24078:SF555">
    <property type="entry name" value="DNAJ CHAPERONE CARBOXY-TERMINAL DOMAIN PROTEIN"/>
    <property type="match status" value="1"/>
</dbReference>
<dbReference type="GO" id="GO:0051087">
    <property type="term" value="F:protein-folding chaperone binding"/>
    <property type="evidence" value="ECO:0007669"/>
    <property type="project" value="TreeGrafter"/>
</dbReference>
<dbReference type="SUPFAM" id="SSF49493">
    <property type="entry name" value="HSP40/DnaJ peptide-binding domain"/>
    <property type="match status" value="2"/>
</dbReference>
<dbReference type="GO" id="GO:0051082">
    <property type="term" value="F:unfolded protein binding"/>
    <property type="evidence" value="ECO:0007669"/>
    <property type="project" value="InterPro"/>
</dbReference>
<dbReference type="GO" id="GO:0005829">
    <property type="term" value="C:cytosol"/>
    <property type="evidence" value="ECO:0007669"/>
    <property type="project" value="TreeGrafter"/>
</dbReference>
<reference evidence="4" key="1">
    <citation type="submission" date="2018-05" db="EMBL/GenBank/DDBJ databases">
        <title>Draft genome of Mucuna pruriens seed.</title>
        <authorList>
            <person name="Nnadi N.E."/>
            <person name="Vos R."/>
            <person name="Hasami M.H."/>
            <person name="Devisetty U.K."/>
            <person name="Aguiy J.C."/>
        </authorList>
    </citation>
    <scope>NUCLEOTIDE SEQUENCE [LARGE SCALE GENOMIC DNA]</scope>
    <source>
        <strain evidence="4">JCA_2017</strain>
    </source>
</reference>